<keyword evidence="2" id="KW-0175">Coiled coil</keyword>
<evidence type="ECO:0000256" key="2">
    <source>
        <dbReference type="ARBA" id="ARBA00023054"/>
    </source>
</evidence>
<feature type="region of interest" description="Disordered" evidence="3">
    <location>
        <begin position="1"/>
        <end position="36"/>
    </location>
</feature>
<feature type="compositionally biased region" description="Polar residues" evidence="3">
    <location>
        <begin position="197"/>
        <end position="210"/>
    </location>
</feature>
<protein>
    <recommendedName>
        <fullName evidence="6">Tumor protein D54</fullName>
    </recommendedName>
</protein>
<sequence length="210" mass="23326">MNNNQGQLPTDQDTFYDPVEDGAHDNREVNELTPEERARLQEEWKQELTKTEEEIDTLRRVLGSKLRHAQELKRKLGVTVWSEVQSDLAEGIKTVRESSAVQKLNEAIVTVEDKLNSSPAYVKTSETLKTAADKTNTMFQSLTGETKKKMGELRNTAAFRSVEGAVTGAVTAVKAKVSEVATPAADRERTTFESELNKVNNGSSPTTEKQ</sequence>
<keyword evidence="5" id="KW-1185">Reference proteome</keyword>
<feature type="compositionally biased region" description="Basic and acidic residues" evidence="3">
    <location>
        <begin position="185"/>
        <end position="196"/>
    </location>
</feature>
<dbReference type="Proteomes" id="UP000192578">
    <property type="component" value="Unassembled WGS sequence"/>
</dbReference>
<name>A0A1W0X2Y1_HYPEX</name>
<dbReference type="GO" id="GO:0005737">
    <property type="term" value="C:cytoplasm"/>
    <property type="evidence" value="ECO:0007669"/>
    <property type="project" value="TreeGrafter"/>
</dbReference>
<proteinExistence type="inferred from homology"/>
<feature type="region of interest" description="Disordered" evidence="3">
    <location>
        <begin position="181"/>
        <end position="210"/>
    </location>
</feature>
<gene>
    <name evidence="4" type="ORF">BV898_04399</name>
</gene>
<dbReference type="AlphaFoldDB" id="A0A1W0X2Y1"/>
<feature type="compositionally biased region" description="Polar residues" evidence="3">
    <location>
        <begin position="1"/>
        <end position="13"/>
    </location>
</feature>
<comment type="caution">
    <text evidence="4">The sequence shown here is derived from an EMBL/GenBank/DDBJ whole genome shotgun (WGS) entry which is preliminary data.</text>
</comment>
<evidence type="ECO:0000313" key="4">
    <source>
        <dbReference type="EMBL" id="OQV21829.1"/>
    </source>
</evidence>
<reference evidence="5" key="1">
    <citation type="submission" date="2017-01" db="EMBL/GenBank/DDBJ databases">
        <title>Comparative genomics of anhydrobiosis in the tardigrade Hypsibius dujardini.</title>
        <authorList>
            <person name="Yoshida Y."/>
            <person name="Koutsovoulos G."/>
            <person name="Laetsch D."/>
            <person name="Stevens L."/>
            <person name="Kumar S."/>
            <person name="Horikawa D."/>
            <person name="Ishino K."/>
            <person name="Komine S."/>
            <person name="Tomita M."/>
            <person name="Blaxter M."/>
            <person name="Arakawa K."/>
        </authorList>
    </citation>
    <scope>NUCLEOTIDE SEQUENCE [LARGE SCALE GENOMIC DNA]</scope>
    <source>
        <strain evidence="5">Z151</strain>
    </source>
</reference>
<dbReference type="InterPro" id="IPR007327">
    <property type="entry name" value="TPD52"/>
</dbReference>
<dbReference type="PANTHER" id="PTHR19307:SF14">
    <property type="entry name" value="TUMOR PROTEIN D52"/>
    <property type="match status" value="1"/>
</dbReference>
<accession>A0A1W0X2Y1</accession>
<comment type="similarity">
    <text evidence="1">Belongs to the TPD52 family.</text>
</comment>
<evidence type="ECO:0000256" key="1">
    <source>
        <dbReference type="ARBA" id="ARBA00005702"/>
    </source>
</evidence>
<dbReference type="Pfam" id="PF04201">
    <property type="entry name" value="TPD52"/>
    <property type="match status" value="2"/>
</dbReference>
<dbReference type="EMBL" id="MTYJ01000021">
    <property type="protein sequence ID" value="OQV21829.1"/>
    <property type="molecule type" value="Genomic_DNA"/>
</dbReference>
<evidence type="ECO:0008006" key="6">
    <source>
        <dbReference type="Google" id="ProtNLM"/>
    </source>
</evidence>
<evidence type="ECO:0000256" key="3">
    <source>
        <dbReference type="SAM" id="MobiDB-lite"/>
    </source>
</evidence>
<feature type="compositionally biased region" description="Basic and acidic residues" evidence="3">
    <location>
        <begin position="21"/>
        <end position="36"/>
    </location>
</feature>
<organism evidence="4 5">
    <name type="scientific">Hypsibius exemplaris</name>
    <name type="common">Freshwater tardigrade</name>
    <dbReference type="NCBI Taxonomy" id="2072580"/>
    <lineage>
        <taxon>Eukaryota</taxon>
        <taxon>Metazoa</taxon>
        <taxon>Ecdysozoa</taxon>
        <taxon>Tardigrada</taxon>
        <taxon>Eutardigrada</taxon>
        <taxon>Parachela</taxon>
        <taxon>Hypsibioidea</taxon>
        <taxon>Hypsibiidae</taxon>
        <taxon>Hypsibius</taxon>
    </lineage>
</organism>
<dbReference type="OrthoDB" id="10000687at2759"/>
<dbReference type="PANTHER" id="PTHR19307">
    <property type="entry name" value="TUMOR PROTEIN D52"/>
    <property type="match status" value="1"/>
</dbReference>
<evidence type="ECO:0000313" key="5">
    <source>
        <dbReference type="Proteomes" id="UP000192578"/>
    </source>
</evidence>